<gene>
    <name evidence="2" type="ORF">AN215_22770</name>
</gene>
<comment type="caution">
    <text evidence="2">The sequence shown here is derived from an EMBL/GenBank/DDBJ whole genome shotgun (WGS) entry which is preliminary data.</text>
</comment>
<reference evidence="2 3" key="1">
    <citation type="journal article" date="2016" name="Front. Microbiol.">
        <title>Comparative Genomics Analysis of Streptomyces Species Reveals Their Adaptation to the Marine Environment and Their Diversity at the Genomic Level.</title>
        <authorList>
            <person name="Tian X."/>
            <person name="Zhang Z."/>
            <person name="Yang T."/>
            <person name="Chen M."/>
            <person name="Li J."/>
            <person name="Chen F."/>
            <person name="Yang J."/>
            <person name="Li W."/>
            <person name="Zhang B."/>
            <person name="Zhang Z."/>
            <person name="Wu J."/>
            <person name="Zhang C."/>
            <person name="Long L."/>
            <person name="Xiao J."/>
        </authorList>
    </citation>
    <scope>NUCLEOTIDE SEQUENCE [LARGE SCALE GENOMIC DNA]</scope>
    <source>
        <strain evidence="2 3">SCSIO 10390</strain>
    </source>
</reference>
<proteinExistence type="predicted"/>
<dbReference type="Proteomes" id="UP000176087">
    <property type="component" value="Unassembled WGS sequence"/>
</dbReference>
<dbReference type="EMBL" id="LJGT01000041">
    <property type="protein sequence ID" value="OEU85385.1"/>
    <property type="molecule type" value="Genomic_DNA"/>
</dbReference>
<dbReference type="PATRIC" id="fig|933944.5.peg.4823"/>
<dbReference type="InterPro" id="IPR058070">
    <property type="entry name" value="MmpB-like"/>
</dbReference>
<protein>
    <submittedName>
        <fullName evidence="2">Uncharacterized protein</fullName>
    </submittedName>
</protein>
<keyword evidence="1" id="KW-1133">Transmembrane helix</keyword>
<dbReference type="AlphaFoldDB" id="A0A1E7JFZ0"/>
<evidence type="ECO:0000256" key="1">
    <source>
        <dbReference type="SAM" id="Phobius"/>
    </source>
</evidence>
<keyword evidence="1" id="KW-0812">Transmembrane</keyword>
<feature type="transmembrane region" description="Helical" evidence="1">
    <location>
        <begin position="43"/>
        <end position="60"/>
    </location>
</feature>
<evidence type="ECO:0000313" key="2">
    <source>
        <dbReference type="EMBL" id="OEU85385.1"/>
    </source>
</evidence>
<evidence type="ECO:0000313" key="3">
    <source>
        <dbReference type="Proteomes" id="UP000176087"/>
    </source>
</evidence>
<keyword evidence="1" id="KW-0472">Membrane</keyword>
<sequence>MIEYAYSGAVRTCARSMGNMLWSDPRDEPPTEMRATLAMLRRLCWLLPLVVIASFVLANVRPDA</sequence>
<accession>A0A1E7JFZ0</accession>
<keyword evidence="3" id="KW-1185">Reference proteome</keyword>
<dbReference type="NCBIfam" id="NF047320">
    <property type="entry name" value="morpho_MmpB"/>
    <property type="match status" value="1"/>
</dbReference>
<dbReference type="STRING" id="933944.AN215_22770"/>
<organism evidence="2 3">
    <name type="scientific">Streptomyces abyssalis</name>
    <dbReference type="NCBI Taxonomy" id="933944"/>
    <lineage>
        <taxon>Bacteria</taxon>
        <taxon>Bacillati</taxon>
        <taxon>Actinomycetota</taxon>
        <taxon>Actinomycetes</taxon>
        <taxon>Kitasatosporales</taxon>
        <taxon>Streptomycetaceae</taxon>
        <taxon>Streptomyces</taxon>
    </lineage>
</organism>
<name>A0A1E7JFZ0_9ACTN</name>
<dbReference type="Pfam" id="PF26627">
    <property type="entry name" value="MmpB"/>
    <property type="match status" value="1"/>
</dbReference>